<dbReference type="Proteomes" id="UP000269945">
    <property type="component" value="Unassembled WGS sequence"/>
</dbReference>
<dbReference type="Gene3D" id="3.30.428.10">
    <property type="entry name" value="HIT-like"/>
    <property type="match status" value="1"/>
</dbReference>
<name>A0A9X9LWN4_GULGU</name>
<accession>A0A9X9LWN4</accession>
<dbReference type="PRINTS" id="PR00332">
    <property type="entry name" value="HISTRIAD"/>
</dbReference>
<dbReference type="Pfam" id="PF01230">
    <property type="entry name" value="HIT"/>
    <property type="match status" value="1"/>
</dbReference>
<dbReference type="GO" id="GO:0003824">
    <property type="term" value="F:catalytic activity"/>
    <property type="evidence" value="ECO:0007669"/>
    <property type="project" value="InterPro"/>
</dbReference>
<comment type="similarity">
    <text evidence="2">Belongs to the HINT family.</text>
</comment>
<proteinExistence type="inferred from homology"/>
<keyword evidence="6" id="KW-1185">Reference proteome</keyword>
<feature type="domain" description="HIT" evidence="4">
    <location>
        <begin position="18"/>
        <end position="119"/>
    </location>
</feature>
<evidence type="ECO:0000256" key="1">
    <source>
        <dbReference type="ARBA" id="ARBA00024472"/>
    </source>
</evidence>
<dbReference type="InterPro" id="IPR001310">
    <property type="entry name" value="Histidine_triad_HIT"/>
</dbReference>
<dbReference type="InterPro" id="IPR011146">
    <property type="entry name" value="HIT-like"/>
</dbReference>
<dbReference type="SUPFAM" id="SSF54197">
    <property type="entry name" value="HIT-like"/>
    <property type="match status" value="1"/>
</dbReference>
<organism evidence="5 6">
    <name type="scientific">Gulo gulo</name>
    <name type="common">Wolverine</name>
    <name type="synonym">Gluton</name>
    <dbReference type="NCBI Taxonomy" id="48420"/>
    <lineage>
        <taxon>Eukaryota</taxon>
        <taxon>Metazoa</taxon>
        <taxon>Chordata</taxon>
        <taxon>Craniata</taxon>
        <taxon>Vertebrata</taxon>
        <taxon>Euteleostomi</taxon>
        <taxon>Mammalia</taxon>
        <taxon>Eutheria</taxon>
        <taxon>Laurasiatheria</taxon>
        <taxon>Carnivora</taxon>
        <taxon>Caniformia</taxon>
        <taxon>Musteloidea</taxon>
        <taxon>Mustelidae</taxon>
        <taxon>Guloninae</taxon>
        <taxon>Gulo</taxon>
    </lineage>
</organism>
<comment type="caution">
    <text evidence="5">The sequence shown here is derived from an EMBL/GenBank/DDBJ whole genome shotgun (WGS) entry which is preliminary data.</text>
</comment>
<sequence length="119" mass="13424">MADDFAKTQARWTGKDTVFRKTIHKEIPAKIIFEDDQCLTFHDLPPHTPKHFLVTPKKHIFQIPVAEGDDKSLLGHLMMVGKKCAADLGPKKDYRMVVNEGSDGAQSVIFISMFLEVGR</sequence>
<evidence type="ECO:0000313" key="5">
    <source>
        <dbReference type="EMBL" id="VCW97953.1"/>
    </source>
</evidence>
<dbReference type="PROSITE" id="PS51084">
    <property type="entry name" value="HIT_2"/>
    <property type="match status" value="1"/>
</dbReference>
<dbReference type="PANTHER" id="PTHR23089">
    <property type="entry name" value="HISTIDINE TRIAD HIT PROTEIN"/>
    <property type="match status" value="1"/>
</dbReference>
<dbReference type="AlphaFoldDB" id="A0A9X9LWN4"/>
<reference evidence="5 6" key="1">
    <citation type="submission" date="2018-10" db="EMBL/GenBank/DDBJ databases">
        <authorList>
            <person name="Ekblom R."/>
            <person name="Jareborg N."/>
        </authorList>
    </citation>
    <scope>NUCLEOTIDE SEQUENCE [LARGE SCALE GENOMIC DNA]</scope>
    <source>
        <tissue evidence="5">Muscle</tissue>
    </source>
</reference>
<evidence type="ECO:0000256" key="2">
    <source>
        <dbReference type="ARBA" id="ARBA00025764"/>
    </source>
</evidence>
<evidence type="ECO:0000256" key="3">
    <source>
        <dbReference type="PROSITE-ProRule" id="PRU00464"/>
    </source>
</evidence>
<protein>
    <recommendedName>
        <fullName evidence="4">HIT domain-containing protein</fullName>
    </recommendedName>
</protein>
<evidence type="ECO:0000313" key="6">
    <source>
        <dbReference type="Proteomes" id="UP000269945"/>
    </source>
</evidence>
<comment type="caution">
    <text evidence="3">Lacks conserved residue(s) required for the propagation of feature annotation.</text>
</comment>
<comment type="catalytic activity">
    <reaction evidence="1">
        <text>adenosine 5'-phosphoramidate + H2O = NH4(+) + AMP</text>
        <dbReference type="Rhea" id="RHEA:67916"/>
        <dbReference type="ChEBI" id="CHEBI:15377"/>
        <dbReference type="ChEBI" id="CHEBI:28938"/>
        <dbReference type="ChEBI" id="CHEBI:57890"/>
        <dbReference type="ChEBI" id="CHEBI:456215"/>
    </reaction>
</comment>
<gene>
    <name evidence="5" type="ORF">BN2614_LOCUS1</name>
</gene>
<dbReference type="InterPro" id="IPR036265">
    <property type="entry name" value="HIT-like_sf"/>
</dbReference>
<dbReference type="EMBL" id="CYRY02023817">
    <property type="protein sequence ID" value="VCW97953.1"/>
    <property type="molecule type" value="Genomic_DNA"/>
</dbReference>
<evidence type="ECO:0000259" key="4">
    <source>
        <dbReference type="PROSITE" id="PS51084"/>
    </source>
</evidence>